<dbReference type="SMART" id="SM00175">
    <property type="entry name" value="RAB"/>
    <property type="match status" value="1"/>
</dbReference>
<keyword evidence="4" id="KW-0175">Coiled coil</keyword>
<name>A0A2P6NU91_9EUKA</name>
<dbReference type="Gene3D" id="1.20.1280.50">
    <property type="match status" value="1"/>
</dbReference>
<evidence type="ECO:0000313" key="8">
    <source>
        <dbReference type="Proteomes" id="UP000241769"/>
    </source>
</evidence>
<dbReference type="PROSITE" id="PS51420">
    <property type="entry name" value="RHO"/>
    <property type="match status" value="1"/>
</dbReference>
<dbReference type="CDD" id="cd00876">
    <property type="entry name" value="Ras"/>
    <property type="match status" value="1"/>
</dbReference>
<sequence length="973" mass="112324">MDGGSRLISQTDWPSVTSTPRVSPEATEPTTPQNETVDNLRPKSHRPSRTKEPPTIEITQQNSNPDASVVTMRRARNRPMSEEDEQFERLMEMNFANKLTGKMEIIYLEQVNSQMDNAPTFEDIPAEIKYHIMEYLDAFSLAQCSLVCRAWRSLTIEKKLWAGKRKALMSRRLLTVETEEGDGYAFHNSYRIVMIGAGGVGKSSLTVRFVVGRFVEKYDPTIEDAYRIQMSIDGEVANLDIVDTAGPEEYSALRDQYIKLAAGFIVVYSVTSAHSCQAAAKLRDVILKIKGLSVEDGSCYDYPIILVGNKCDLASERTVTFEEGQAIANRCSHFTKNFFEVSARTDTNVSEIFCEMVRQIDTVEWRKNNQLSRRRENKNGKCTLITDPHEMSSKEKKAQVEAQAEALRWVNAFNTAMSSMKPVEFVSEFFGPDSTQRMGSKPRTEGLETVITQYKRVFMGLESLKHEVKGLDIIGDRIFVEEIIHYVVKGEKRLTTYDLYSDTTPIMRRFMDLYPDYPYKPGSEQYRRVLVLALPYSSHLNKFSARKRKEWLFRDDPKGCRLRENQPTATMPKTRSSSDCTKCNKRQTVHKTGLCEICRSNSDQYKQRKKQYEQSDRGRKKLLFSSKIRKDDLALFQLPDLQMMIGKICSQLENEEDAKPLLAEPPFQILENELMAPFESPLSIFEIDNSVFDRDYTNYTIFGEILHNLRPDRLDQIQEELWIHHRGRYQEALFLSIYAQAILWKKGDEDGKTSLIARLFGQNDATIMIDWNVSVDRIDILRKWLLAFVLSREGYKREALEQLQEATQTPEFGALSSWLSTDILYNMCKASSDVSLYKQVIERYETCSHVNALIARAYLCGVYLQCEQLDEAQKELESLREDCREYGMYRKRYIRAIIRLLIESSRLHLRKGEGESAILDMNNAMLFWPHMIEQDRSYIENNIKQVEEATSLEVEGRVIQSHSNLYSQFLKMC</sequence>
<dbReference type="Pfam" id="PF12937">
    <property type="entry name" value="F-box-like"/>
    <property type="match status" value="1"/>
</dbReference>
<evidence type="ECO:0000256" key="2">
    <source>
        <dbReference type="ARBA" id="ARBA00022741"/>
    </source>
</evidence>
<dbReference type="PROSITE" id="PS50181">
    <property type="entry name" value="FBOX"/>
    <property type="match status" value="1"/>
</dbReference>
<evidence type="ECO:0000256" key="3">
    <source>
        <dbReference type="ARBA" id="ARBA00023134"/>
    </source>
</evidence>
<dbReference type="Proteomes" id="UP000241769">
    <property type="component" value="Unassembled WGS sequence"/>
</dbReference>
<dbReference type="GO" id="GO:0016020">
    <property type="term" value="C:membrane"/>
    <property type="evidence" value="ECO:0007669"/>
    <property type="project" value="InterPro"/>
</dbReference>
<dbReference type="PANTHER" id="PTHR24070">
    <property type="entry name" value="RAS, DI-RAS, AND RHEB FAMILY MEMBERS OF SMALL GTPASE SUPERFAMILY"/>
    <property type="match status" value="1"/>
</dbReference>
<dbReference type="GO" id="GO:0005525">
    <property type="term" value="F:GTP binding"/>
    <property type="evidence" value="ECO:0007669"/>
    <property type="project" value="UniProtKB-KW"/>
</dbReference>
<dbReference type="SMART" id="SM00256">
    <property type="entry name" value="FBOX"/>
    <property type="match status" value="1"/>
</dbReference>
<evidence type="ECO:0000256" key="1">
    <source>
        <dbReference type="ARBA" id="ARBA00006270"/>
    </source>
</evidence>
<dbReference type="Pfam" id="PF00071">
    <property type="entry name" value="Ras"/>
    <property type="match status" value="1"/>
</dbReference>
<dbReference type="SMART" id="SM00176">
    <property type="entry name" value="RAN"/>
    <property type="match status" value="1"/>
</dbReference>
<keyword evidence="8" id="KW-1185">Reference proteome</keyword>
<dbReference type="PROSITE" id="PS51421">
    <property type="entry name" value="RAS"/>
    <property type="match status" value="1"/>
</dbReference>
<dbReference type="InParanoid" id="A0A2P6NU91"/>
<feature type="compositionally biased region" description="Polar residues" evidence="5">
    <location>
        <begin position="57"/>
        <end position="66"/>
    </location>
</feature>
<dbReference type="InterPro" id="IPR036047">
    <property type="entry name" value="F-box-like_dom_sf"/>
</dbReference>
<comment type="similarity">
    <text evidence="1">Belongs to the small GTPase superfamily. Rab family.</text>
</comment>
<proteinExistence type="inferred from homology"/>
<keyword evidence="2" id="KW-0547">Nucleotide-binding</keyword>
<dbReference type="GO" id="GO:0007165">
    <property type="term" value="P:signal transduction"/>
    <property type="evidence" value="ECO:0007669"/>
    <property type="project" value="InterPro"/>
</dbReference>
<evidence type="ECO:0000256" key="5">
    <source>
        <dbReference type="SAM" id="MobiDB-lite"/>
    </source>
</evidence>
<evidence type="ECO:0000313" key="7">
    <source>
        <dbReference type="EMBL" id="PRP87438.1"/>
    </source>
</evidence>
<dbReference type="Gene3D" id="3.40.50.300">
    <property type="entry name" value="P-loop containing nucleotide triphosphate hydrolases"/>
    <property type="match status" value="1"/>
</dbReference>
<dbReference type="SMART" id="SM00173">
    <property type="entry name" value="RAS"/>
    <property type="match status" value="1"/>
</dbReference>
<comment type="caution">
    <text evidence="7">The sequence shown here is derived from an EMBL/GenBank/DDBJ whole genome shotgun (WGS) entry which is preliminary data.</text>
</comment>
<dbReference type="AlphaFoldDB" id="A0A2P6NU91"/>
<dbReference type="STRING" id="1890364.A0A2P6NU91"/>
<feature type="compositionally biased region" description="Polar residues" evidence="5">
    <location>
        <begin position="28"/>
        <end position="37"/>
    </location>
</feature>
<dbReference type="PRINTS" id="PR00449">
    <property type="entry name" value="RASTRNSFRMNG"/>
</dbReference>
<protein>
    <recommendedName>
        <fullName evidence="6">F-box domain-containing protein</fullName>
    </recommendedName>
</protein>
<dbReference type="InterPro" id="IPR001810">
    <property type="entry name" value="F-box_dom"/>
</dbReference>
<feature type="coiled-coil region" evidence="4">
    <location>
        <begin position="862"/>
        <end position="889"/>
    </location>
</feature>
<dbReference type="InterPro" id="IPR020849">
    <property type="entry name" value="Small_GTPase_Ras-type"/>
</dbReference>
<organism evidence="7 8">
    <name type="scientific">Planoprotostelium fungivorum</name>
    <dbReference type="NCBI Taxonomy" id="1890364"/>
    <lineage>
        <taxon>Eukaryota</taxon>
        <taxon>Amoebozoa</taxon>
        <taxon>Evosea</taxon>
        <taxon>Variosea</taxon>
        <taxon>Cavosteliida</taxon>
        <taxon>Cavosteliaceae</taxon>
        <taxon>Planoprotostelium</taxon>
    </lineage>
</organism>
<dbReference type="SUPFAM" id="SSF81383">
    <property type="entry name" value="F-box domain"/>
    <property type="match status" value="1"/>
</dbReference>
<dbReference type="SUPFAM" id="SSF52540">
    <property type="entry name" value="P-loop containing nucleoside triphosphate hydrolases"/>
    <property type="match status" value="1"/>
</dbReference>
<accession>A0A2P6NU91</accession>
<dbReference type="PROSITE" id="PS51419">
    <property type="entry name" value="RAB"/>
    <property type="match status" value="1"/>
</dbReference>
<feature type="compositionally biased region" description="Polar residues" evidence="5">
    <location>
        <begin position="7"/>
        <end position="21"/>
    </location>
</feature>
<dbReference type="InterPro" id="IPR005225">
    <property type="entry name" value="Small_GTP-bd"/>
</dbReference>
<dbReference type="InterPro" id="IPR027417">
    <property type="entry name" value="P-loop_NTPase"/>
</dbReference>
<dbReference type="NCBIfam" id="TIGR00231">
    <property type="entry name" value="small_GTP"/>
    <property type="match status" value="1"/>
</dbReference>
<gene>
    <name evidence="7" type="ORF">PROFUN_00649</name>
</gene>
<dbReference type="FunFam" id="3.40.50.300:FF:001447">
    <property type="entry name" value="Ras-related protein Rab-1B"/>
    <property type="match status" value="1"/>
</dbReference>
<dbReference type="GO" id="GO:0003924">
    <property type="term" value="F:GTPase activity"/>
    <property type="evidence" value="ECO:0007669"/>
    <property type="project" value="InterPro"/>
</dbReference>
<dbReference type="SMART" id="SM00174">
    <property type="entry name" value="RHO"/>
    <property type="match status" value="1"/>
</dbReference>
<evidence type="ECO:0000259" key="6">
    <source>
        <dbReference type="PROSITE" id="PS50181"/>
    </source>
</evidence>
<keyword evidence="3" id="KW-0342">GTP-binding</keyword>
<dbReference type="CDD" id="cd09917">
    <property type="entry name" value="F-box_SF"/>
    <property type="match status" value="1"/>
</dbReference>
<dbReference type="InterPro" id="IPR001806">
    <property type="entry name" value="Small_GTPase"/>
</dbReference>
<feature type="region of interest" description="Disordered" evidence="5">
    <location>
        <begin position="1"/>
        <end position="85"/>
    </location>
</feature>
<reference evidence="7 8" key="1">
    <citation type="journal article" date="2018" name="Genome Biol. Evol.">
        <title>Multiple Roots of Fruiting Body Formation in Amoebozoa.</title>
        <authorList>
            <person name="Hillmann F."/>
            <person name="Forbes G."/>
            <person name="Novohradska S."/>
            <person name="Ferling I."/>
            <person name="Riege K."/>
            <person name="Groth M."/>
            <person name="Westermann M."/>
            <person name="Marz M."/>
            <person name="Spaller T."/>
            <person name="Winckler T."/>
            <person name="Schaap P."/>
            <person name="Glockner G."/>
        </authorList>
    </citation>
    <scope>NUCLEOTIDE SEQUENCE [LARGE SCALE GENOMIC DNA]</scope>
    <source>
        <strain evidence="7 8">Jena</strain>
    </source>
</reference>
<feature type="domain" description="F-box" evidence="6">
    <location>
        <begin position="118"/>
        <end position="164"/>
    </location>
</feature>
<dbReference type="EMBL" id="MDYQ01000020">
    <property type="protein sequence ID" value="PRP87438.1"/>
    <property type="molecule type" value="Genomic_DNA"/>
</dbReference>
<evidence type="ECO:0000256" key="4">
    <source>
        <dbReference type="SAM" id="Coils"/>
    </source>
</evidence>